<dbReference type="PANTHER" id="PTHR14221:SF11">
    <property type="entry name" value="OS04G0678300 PROTEIN"/>
    <property type="match status" value="1"/>
</dbReference>
<dbReference type="EMBL" id="CM027685">
    <property type="protein sequence ID" value="KAG0525315.1"/>
    <property type="molecule type" value="Genomic_DNA"/>
</dbReference>
<evidence type="ECO:0000256" key="3">
    <source>
        <dbReference type="PROSITE-ProRule" id="PRU00221"/>
    </source>
</evidence>
<reference evidence="4" key="2">
    <citation type="submission" date="2020-10" db="EMBL/GenBank/DDBJ databases">
        <authorList>
            <person name="Cooper E.A."/>
            <person name="Brenton Z.W."/>
            <person name="Flinn B.S."/>
            <person name="Jenkins J."/>
            <person name="Shu S."/>
            <person name="Flowers D."/>
            <person name="Luo F."/>
            <person name="Wang Y."/>
            <person name="Xia P."/>
            <person name="Barry K."/>
            <person name="Daum C."/>
            <person name="Lipzen A."/>
            <person name="Yoshinaga Y."/>
            <person name="Schmutz J."/>
            <person name="Saski C."/>
            <person name="Vermerris W."/>
            <person name="Kresovich S."/>
        </authorList>
    </citation>
    <scope>NUCLEOTIDE SEQUENCE</scope>
</reference>
<feature type="repeat" description="WD" evidence="3">
    <location>
        <begin position="1"/>
        <end position="17"/>
    </location>
</feature>
<gene>
    <name evidence="4" type="ORF">BDA96_06G045200</name>
</gene>
<protein>
    <submittedName>
        <fullName evidence="4">Uncharacterized protein</fullName>
    </submittedName>
</protein>
<evidence type="ECO:0000256" key="2">
    <source>
        <dbReference type="ARBA" id="ARBA00022737"/>
    </source>
</evidence>
<dbReference type="InterPro" id="IPR019775">
    <property type="entry name" value="WD40_repeat_CS"/>
</dbReference>
<name>A0A921QR07_SORBI</name>
<keyword evidence="1 3" id="KW-0853">WD repeat</keyword>
<organism evidence="4 5">
    <name type="scientific">Sorghum bicolor</name>
    <name type="common">Sorghum</name>
    <name type="synonym">Sorghum vulgare</name>
    <dbReference type="NCBI Taxonomy" id="4558"/>
    <lineage>
        <taxon>Eukaryota</taxon>
        <taxon>Viridiplantae</taxon>
        <taxon>Streptophyta</taxon>
        <taxon>Embryophyta</taxon>
        <taxon>Tracheophyta</taxon>
        <taxon>Spermatophyta</taxon>
        <taxon>Magnoliopsida</taxon>
        <taxon>Liliopsida</taxon>
        <taxon>Poales</taxon>
        <taxon>Poaceae</taxon>
        <taxon>PACMAD clade</taxon>
        <taxon>Panicoideae</taxon>
        <taxon>Andropogonodae</taxon>
        <taxon>Andropogoneae</taxon>
        <taxon>Sorghinae</taxon>
        <taxon>Sorghum</taxon>
    </lineage>
</organism>
<evidence type="ECO:0000313" key="4">
    <source>
        <dbReference type="EMBL" id="KAG0525315.1"/>
    </source>
</evidence>
<dbReference type="PROSITE" id="PS00678">
    <property type="entry name" value="WD_REPEATS_1"/>
    <property type="match status" value="1"/>
</dbReference>
<proteinExistence type="predicted"/>
<comment type="caution">
    <text evidence="4">The sequence shown here is derived from an EMBL/GenBank/DDBJ whole genome shotgun (WGS) entry which is preliminary data.</text>
</comment>
<dbReference type="AlphaFoldDB" id="A0A921QR07"/>
<evidence type="ECO:0000256" key="1">
    <source>
        <dbReference type="ARBA" id="ARBA00022574"/>
    </source>
</evidence>
<dbReference type="PANTHER" id="PTHR14221">
    <property type="entry name" value="WD REPEAT DOMAIN 44"/>
    <property type="match status" value="1"/>
</dbReference>
<accession>A0A921QR07</accession>
<dbReference type="PROSITE" id="PS50082">
    <property type="entry name" value="WD_REPEATS_2"/>
    <property type="match status" value="1"/>
</dbReference>
<sequence length="187" mass="21560">MMITSSLDEKVRIWNVQDRKIEDWNDLHEMVTAAQCEVGGARALAKGRERPDQGTSCVGLRGNSCWLFLTPGVGSYSGEGDMATWQFCRRVIKAGHKKREGPIHWHSKWELLPELYTFPEGWRSQVEGLHTLLFLCRFNIEELSARGPYHVARVSRLDMTKIDVSLMRKVTQRCKASHKFRIIFIAR</sequence>
<evidence type="ECO:0000313" key="5">
    <source>
        <dbReference type="Proteomes" id="UP000807115"/>
    </source>
</evidence>
<dbReference type="Proteomes" id="UP000807115">
    <property type="component" value="Chromosome 6"/>
</dbReference>
<dbReference type="InterPro" id="IPR001680">
    <property type="entry name" value="WD40_rpt"/>
</dbReference>
<reference evidence="4" key="1">
    <citation type="journal article" date="2019" name="BMC Genomics">
        <title>A new reference genome for Sorghum bicolor reveals high levels of sequence similarity between sweet and grain genotypes: implications for the genetics of sugar metabolism.</title>
        <authorList>
            <person name="Cooper E.A."/>
            <person name="Brenton Z.W."/>
            <person name="Flinn B.S."/>
            <person name="Jenkins J."/>
            <person name="Shu S."/>
            <person name="Flowers D."/>
            <person name="Luo F."/>
            <person name="Wang Y."/>
            <person name="Xia P."/>
            <person name="Barry K."/>
            <person name="Daum C."/>
            <person name="Lipzen A."/>
            <person name="Yoshinaga Y."/>
            <person name="Schmutz J."/>
            <person name="Saski C."/>
            <person name="Vermerris W."/>
            <person name="Kresovich S."/>
        </authorList>
    </citation>
    <scope>NUCLEOTIDE SEQUENCE</scope>
</reference>
<dbReference type="InterPro" id="IPR040324">
    <property type="entry name" value="WDR44/Dgr2"/>
</dbReference>
<keyword evidence="2" id="KW-0677">Repeat</keyword>